<dbReference type="Proteomes" id="UP001054945">
    <property type="component" value="Unassembled WGS sequence"/>
</dbReference>
<protein>
    <submittedName>
        <fullName evidence="1">Uncharacterized protein</fullName>
    </submittedName>
</protein>
<keyword evidence="2" id="KW-1185">Reference proteome</keyword>
<accession>A0AAV4QCP0</accession>
<organism evidence="1 2">
    <name type="scientific">Caerostris extrusa</name>
    <name type="common">Bark spider</name>
    <name type="synonym">Caerostris bankana</name>
    <dbReference type="NCBI Taxonomy" id="172846"/>
    <lineage>
        <taxon>Eukaryota</taxon>
        <taxon>Metazoa</taxon>
        <taxon>Ecdysozoa</taxon>
        <taxon>Arthropoda</taxon>
        <taxon>Chelicerata</taxon>
        <taxon>Arachnida</taxon>
        <taxon>Araneae</taxon>
        <taxon>Araneomorphae</taxon>
        <taxon>Entelegynae</taxon>
        <taxon>Araneoidea</taxon>
        <taxon>Araneidae</taxon>
        <taxon>Caerostris</taxon>
    </lineage>
</organism>
<sequence>MRHREIKLITITHLANELVVTSLCSPEESFDFCSSGVERFHDKCTKITNVRFPYLSRTRDSSTCLLPLPLLKHSFCEDVIRAKKSTRNERAPNNVIFRVRPPTEGKVLGGGSGDEDH</sequence>
<reference evidence="1 2" key="1">
    <citation type="submission" date="2021-06" db="EMBL/GenBank/DDBJ databases">
        <title>Caerostris extrusa draft genome.</title>
        <authorList>
            <person name="Kono N."/>
            <person name="Arakawa K."/>
        </authorList>
    </citation>
    <scope>NUCLEOTIDE SEQUENCE [LARGE SCALE GENOMIC DNA]</scope>
</reference>
<evidence type="ECO:0000313" key="1">
    <source>
        <dbReference type="EMBL" id="GIY06069.1"/>
    </source>
</evidence>
<comment type="caution">
    <text evidence="1">The sequence shown here is derived from an EMBL/GenBank/DDBJ whole genome shotgun (WGS) entry which is preliminary data.</text>
</comment>
<evidence type="ECO:0000313" key="2">
    <source>
        <dbReference type="Proteomes" id="UP001054945"/>
    </source>
</evidence>
<name>A0AAV4QCP0_CAEEX</name>
<dbReference type="AlphaFoldDB" id="A0AAV4QCP0"/>
<gene>
    <name evidence="1" type="ORF">CEXT_155871</name>
</gene>
<proteinExistence type="predicted"/>
<dbReference type="EMBL" id="BPLR01005923">
    <property type="protein sequence ID" value="GIY06069.1"/>
    <property type="molecule type" value="Genomic_DNA"/>
</dbReference>